<dbReference type="PANTHER" id="PTHR31672">
    <property type="entry name" value="BNACNNG10540D PROTEIN"/>
    <property type="match status" value="1"/>
</dbReference>
<reference evidence="2 3" key="1">
    <citation type="submission" date="2020-09" db="EMBL/GenBank/DDBJ databases">
        <title>De no assembly of potato wild relative species, Solanum commersonii.</title>
        <authorList>
            <person name="Cho K."/>
        </authorList>
    </citation>
    <scope>NUCLEOTIDE SEQUENCE [LARGE SCALE GENOMIC DNA]</scope>
    <source>
        <strain evidence="2">LZ3.2</strain>
        <tissue evidence="2">Leaf</tissue>
    </source>
</reference>
<dbReference type="EMBL" id="JACXVP010000002">
    <property type="protein sequence ID" value="KAG5627065.1"/>
    <property type="molecule type" value="Genomic_DNA"/>
</dbReference>
<dbReference type="InterPro" id="IPR050796">
    <property type="entry name" value="SCF_F-box_component"/>
</dbReference>
<name>A0A9J6ARY3_SOLCO</name>
<dbReference type="Pfam" id="PF07734">
    <property type="entry name" value="FBA_1"/>
    <property type="match status" value="1"/>
</dbReference>
<dbReference type="InterPro" id="IPR017451">
    <property type="entry name" value="F-box-assoc_interact_dom"/>
</dbReference>
<comment type="caution">
    <text evidence="2">The sequence shown here is derived from an EMBL/GenBank/DDBJ whole genome shotgun (WGS) entry which is preliminary data.</text>
</comment>
<dbReference type="AlphaFoldDB" id="A0A9J6ARY3"/>
<organism evidence="2 3">
    <name type="scientific">Solanum commersonii</name>
    <name type="common">Commerson's wild potato</name>
    <name type="synonym">Commerson's nightshade</name>
    <dbReference type="NCBI Taxonomy" id="4109"/>
    <lineage>
        <taxon>Eukaryota</taxon>
        <taxon>Viridiplantae</taxon>
        <taxon>Streptophyta</taxon>
        <taxon>Embryophyta</taxon>
        <taxon>Tracheophyta</taxon>
        <taxon>Spermatophyta</taxon>
        <taxon>Magnoliopsida</taxon>
        <taxon>eudicotyledons</taxon>
        <taxon>Gunneridae</taxon>
        <taxon>Pentapetalae</taxon>
        <taxon>asterids</taxon>
        <taxon>lamiids</taxon>
        <taxon>Solanales</taxon>
        <taxon>Solanaceae</taxon>
        <taxon>Solanoideae</taxon>
        <taxon>Solaneae</taxon>
        <taxon>Solanum</taxon>
    </lineage>
</organism>
<dbReference type="NCBIfam" id="TIGR01640">
    <property type="entry name" value="F_box_assoc_1"/>
    <property type="match status" value="1"/>
</dbReference>
<sequence>MFPFLGFLDWIHGAIQNILLKFFSWYGLNFHSNSDDSILPNEIRTDILLMLPTKSLLKYINGKFKFCSINYLFNKQQQVTQELLHMDPPTLLAFVVGSVNGLICLCNRAGKMFIWNPTISKSKELLNSKCGTSIYIKYGFGYDELHDDYKAIFVDYSYHNDNDDVSKTRNVVNVYSLRADSWTTVDDQLHGIYLVNRYGKFVNGKVYWVAFTGVHSLKLNNIISFDVADETWGSLELPICREVDSIFKLEVVGSDLSLLYACHDLTCDVWILKDCGVWTKLFTINYPRNAGLYMLAPPIFTFSMHLQRSEIGDILLSLPGYIMIFDGSTKKFEHTPDVKGPNPPEIYAESIVNPLMISATGNNLMKTTENTMLHSSCLYYLYMLEKTYVINQNPPPLKLPFFLYSNTKKLSFTHWALFSLSMVID</sequence>
<dbReference type="OrthoDB" id="591557at2759"/>
<keyword evidence="3" id="KW-1185">Reference proteome</keyword>
<evidence type="ECO:0000259" key="1">
    <source>
        <dbReference type="Pfam" id="PF07734"/>
    </source>
</evidence>
<feature type="domain" description="F-box associated beta-propeller type 1" evidence="1">
    <location>
        <begin position="79"/>
        <end position="289"/>
    </location>
</feature>
<accession>A0A9J6ARY3</accession>
<gene>
    <name evidence="2" type="ORF">H5410_012283</name>
</gene>
<protein>
    <recommendedName>
        <fullName evidence="1">F-box associated beta-propeller type 1 domain-containing protein</fullName>
    </recommendedName>
</protein>
<evidence type="ECO:0000313" key="2">
    <source>
        <dbReference type="EMBL" id="KAG5627065.1"/>
    </source>
</evidence>
<dbReference type="Proteomes" id="UP000824120">
    <property type="component" value="Chromosome 2"/>
</dbReference>
<dbReference type="InterPro" id="IPR006527">
    <property type="entry name" value="F-box-assoc_dom_typ1"/>
</dbReference>
<dbReference type="PANTHER" id="PTHR31672:SF13">
    <property type="entry name" value="F-BOX PROTEIN CPR30-LIKE"/>
    <property type="match status" value="1"/>
</dbReference>
<proteinExistence type="predicted"/>
<evidence type="ECO:0000313" key="3">
    <source>
        <dbReference type="Proteomes" id="UP000824120"/>
    </source>
</evidence>